<dbReference type="SMART" id="SM00052">
    <property type="entry name" value="EAL"/>
    <property type="match status" value="1"/>
</dbReference>
<evidence type="ECO:0000256" key="2">
    <source>
        <dbReference type="SAM" id="Phobius"/>
    </source>
</evidence>
<feature type="transmembrane region" description="Helical" evidence="2">
    <location>
        <begin position="35"/>
        <end position="59"/>
    </location>
</feature>
<dbReference type="InterPro" id="IPR001633">
    <property type="entry name" value="EAL_dom"/>
</dbReference>
<evidence type="ECO:0000256" key="1">
    <source>
        <dbReference type="SAM" id="MobiDB-lite"/>
    </source>
</evidence>
<dbReference type="RefSeq" id="WP_008837561.1">
    <property type="nucleotide sequence ID" value="NZ_AHAM01000164.1"/>
</dbReference>
<gene>
    <name evidence="4" type="ORF">MAXJ12_19762</name>
</gene>
<name>H0HUV1_9HYPH</name>
<evidence type="ECO:0000259" key="3">
    <source>
        <dbReference type="PROSITE" id="PS50883"/>
    </source>
</evidence>
<keyword evidence="2" id="KW-0812">Transmembrane</keyword>
<dbReference type="AlphaFoldDB" id="H0HUV1"/>
<evidence type="ECO:0000313" key="5">
    <source>
        <dbReference type="Proteomes" id="UP000003250"/>
    </source>
</evidence>
<feature type="transmembrane region" description="Helical" evidence="2">
    <location>
        <begin position="6"/>
        <end position="23"/>
    </location>
</feature>
<protein>
    <recommendedName>
        <fullName evidence="3">EAL domain-containing protein</fullName>
    </recommendedName>
</protein>
<dbReference type="InterPro" id="IPR035919">
    <property type="entry name" value="EAL_sf"/>
</dbReference>
<dbReference type="SUPFAM" id="SSF141868">
    <property type="entry name" value="EAL domain-like"/>
    <property type="match status" value="1"/>
</dbReference>
<reference evidence="4 5" key="1">
    <citation type="journal article" date="2012" name="J. Bacteriol.">
        <title>Draft Genome Sequence of Mesorhizobium alhagi CCNWXJ12-2T, a Novel Salt-Resistant Species Isolated from the Desert of Northwestern China.</title>
        <authorList>
            <person name="Zhou M."/>
            <person name="Chen W."/>
            <person name="Chen H."/>
            <person name="Wei G."/>
        </authorList>
    </citation>
    <scope>NUCLEOTIDE SEQUENCE [LARGE SCALE GENOMIC DNA]</scope>
    <source>
        <strain evidence="4 5">CCNWXJ12-2</strain>
    </source>
</reference>
<dbReference type="PROSITE" id="PS50883">
    <property type="entry name" value="EAL"/>
    <property type="match status" value="1"/>
</dbReference>
<dbReference type="EMBL" id="AHAM01000164">
    <property type="protein sequence ID" value="EHK55479.1"/>
    <property type="molecule type" value="Genomic_DNA"/>
</dbReference>
<accession>H0HUV1</accession>
<sequence>MPRGLSVVASAALLCGVCYYFLQGMIGSGRALEEIVLATCAAALTLAAVATAFSVMALVRANASGQDIRRLALSVEVALRDFSARSDGDAVTIGEIDATLSRRLDALSASLAARHPIKPARSATVVPHPAVRLQAVETGPDAAANAALRAAIQRALAADRIELDLQPIVSISQGMAVGHEAFGLVEPTGGGPVRVGRADFDLPGISAASCERLMVFAAAAAIERRHGHPGEATPLHVAISGALLDHGSEFAAVLTLLGQHPAPARSIILSAPADAIADGQHGQALALLAETGARLAAEGWSGSPEELEAMRGHGVSMLKLPAARLLDQPPASAQAIETLLSRAAAANLPVVATDVAGDEDAVRLIDLGVNLMTGPRFAGRSSHSPEATGAAERFANL</sequence>
<evidence type="ECO:0000313" key="4">
    <source>
        <dbReference type="EMBL" id="EHK55479.1"/>
    </source>
</evidence>
<keyword evidence="2" id="KW-0472">Membrane</keyword>
<dbReference type="Pfam" id="PF00563">
    <property type="entry name" value="EAL"/>
    <property type="match status" value="1"/>
</dbReference>
<dbReference type="PATRIC" id="fig|1107882.3.peg.3855"/>
<keyword evidence="5" id="KW-1185">Reference proteome</keyword>
<dbReference type="OrthoDB" id="8084597at2"/>
<proteinExistence type="predicted"/>
<dbReference type="Gene3D" id="3.20.20.450">
    <property type="entry name" value="EAL domain"/>
    <property type="match status" value="1"/>
</dbReference>
<dbReference type="Proteomes" id="UP000003250">
    <property type="component" value="Unassembled WGS sequence"/>
</dbReference>
<keyword evidence="2" id="KW-1133">Transmembrane helix</keyword>
<feature type="domain" description="EAL" evidence="3">
    <location>
        <begin position="145"/>
        <end position="394"/>
    </location>
</feature>
<feature type="region of interest" description="Disordered" evidence="1">
    <location>
        <begin position="377"/>
        <end position="397"/>
    </location>
</feature>
<organism evidence="4 5">
    <name type="scientific">Mesorhizobium alhagi CCNWXJ12-2</name>
    <dbReference type="NCBI Taxonomy" id="1107882"/>
    <lineage>
        <taxon>Bacteria</taxon>
        <taxon>Pseudomonadati</taxon>
        <taxon>Pseudomonadota</taxon>
        <taxon>Alphaproteobacteria</taxon>
        <taxon>Hyphomicrobiales</taxon>
        <taxon>Phyllobacteriaceae</taxon>
        <taxon>Allomesorhizobium</taxon>
    </lineage>
</organism>